<organism evidence="7 8">
    <name type="scientific">Demequina activiva</name>
    <dbReference type="NCBI Taxonomy" id="1582364"/>
    <lineage>
        <taxon>Bacteria</taxon>
        <taxon>Bacillati</taxon>
        <taxon>Actinomycetota</taxon>
        <taxon>Actinomycetes</taxon>
        <taxon>Micrococcales</taxon>
        <taxon>Demequinaceae</taxon>
        <taxon>Demequina</taxon>
    </lineage>
</organism>
<evidence type="ECO:0000313" key="7">
    <source>
        <dbReference type="EMBL" id="GIG53840.1"/>
    </source>
</evidence>
<keyword evidence="4" id="KW-0804">Transcription</keyword>
<feature type="region of interest" description="Disordered" evidence="5">
    <location>
        <begin position="72"/>
        <end position="122"/>
    </location>
</feature>
<comment type="similarity">
    <text evidence="1">Belongs to the sigma-70 factor family. ECF subfamily.</text>
</comment>
<evidence type="ECO:0000259" key="6">
    <source>
        <dbReference type="Pfam" id="PF08281"/>
    </source>
</evidence>
<dbReference type="RefSeq" id="WP_203653264.1">
    <property type="nucleotide sequence ID" value="NZ_BONR01000001.1"/>
</dbReference>
<dbReference type="GO" id="GO:0006352">
    <property type="term" value="P:DNA-templated transcription initiation"/>
    <property type="evidence" value="ECO:0007669"/>
    <property type="project" value="InterPro"/>
</dbReference>
<name>A0A919Q4S8_9MICO</name>
<dbReference type="GO" id="GO:0003677">
    <property type="term" value="F:DNA binding"/>
    <property type="evidence" value="ECO:0007669"/>
    <property type="project" value="InterPro"/>
</dbReference>
<evidence type="ECO:0000256" key="4">
    <source>
        <dbReference type="ARBA" id="ARBA00023163"/>
    </source>
</evidence>
<evidence type="ECO:0000256" key="3">
    <source>
        <dbReference type="ARBA" id="ARBA00023082"/>
    </source>
</evidence>
<dbReference type="InterPro" id="IPR013324">
    <property type="entry name" value="RNA_pol_sigma_r3/r4-like"/>
</dbReference>
<evidence type="ECO:0000313" key="8">
    <source>
        <dbReference type="Proteomes" id="UP000652354"/>
    </source>
</evidence>
<evidence type="ECO:0000256" key="2">
    <source>
        <dbReference type="ARBA" id="ARBA00023015"/>
    </source>
</evidence>
<dbReference type="Gene3D" id="1.10.10.10">
    <property type="entry name" value="Winged helix-like DNA-binding domain superfamily/Winged helix DNA-binding domain"/>
    <property type="match status" value="1"/>
</dbReference>
<dbReference type="EMBL" id="BONR01000001">
    <property type="protein sequence ID" value="GIG53840.1"/>
    <property type="molecule type" value="Genomic_DNA"/>
</dbReference>
<proteinExistence type="inferred from homology"/>
<sequence>MPRWQDTYDALTGERYPDLISYALLFEDDVEVAESRVQQALLSVVLRGRDFTSIDEVETRVRTEMVRAVIDAAPRTAPPASVTEQQTEPDPSAFVPPTAPGSTDASEPSEPSHDEPPGAEPLRDALAALDPRSRAVVILHHHDGHAVRRIAELTGMREDEISARLAAAGSELSTRAGVTVAQATHDDALAGIELTVTTEPERRRTRG</sequence>
<dbReference type="InterPro" id="IPR013249">
    <property type="entry name" value="RNA_pol_sigma70_r4_t2"/>
</dbReference>
<reference evidence="7" key="1">
    <citation type="submission" date="2021-01" db="EMBL/GenBank/DDBJ databases">
        <title>Whole genome shotgun sequence of Demequina activiva NBRC 110675.</title>
        <authorList>
            <person name="Komaki H."/>
            <person name="Tamura T."/>
        </authorList>
    </citation>
    <scope>NUCLEOTIDE SEQUENCE</scope>
    <source>
        <strain evidence="7">NBRC 110675</strain>
    </source>
</reference>
<keyword evidence="3" id="KW-0731">Sigma factor</keyword>
<dbReference type="Pfam" id="PF08281">
    <property type="entry name" value="Sigma70_r4_2"/>
    <property type="match status" value="1"/>
</dbReference>
<keyword evidence="8" id="KW-1185">Reference proteome</keyword>
<dbReference type="SUPFAM" id="SSF88659">
    <property type="entry name" value="Sigma3 and sigma4 domains of RNA polymerase sigma factors"/>
    <property type="match status" value="1"/>
</dbReference>
<dbReference type="GO" id="GO:0016987">
    <property type="term" value="F:sigma factor activity"/>
    <property type="evidence" value="ECO:0007669"/>
    <property type="project" value="UniProtKB-KW"/>
</dbReference>
<evidence type="ECO:0000256" key="5">
    <source>
        <dbReference type="SAM" id="MobiDB-lite"/>
    </source>
</evidence>
<protein>
    <recommendedName>
        <fullName evidence="6">RNA polymerase sigma factor 70 region 4 type 2 domain-containing protein</fullName>
    </recommendedName>
</protein>
<feature type="domain" description="RNA polymerase sigma factor 70 region 4 type 2" evidence="6">
    <location>
        <begin position="121"/>
        <end position="166"/>
    </location>
</feature>
<comment type="caution">
    <text evidence="7">The sequence shown here is derived from an EMBL/GenBank/DDBJ whole genome shotgun (WGS) entry which is preliminary data.</text>
</comment>
<accession>A0A919Q4S8</accession>
<dbReference type="InterPro" id="IPR036388">
    <property type="entry name" value="WH-like_DNA-bd_sf"/>
</dbReference>
<dbReference type="AlphaFoldDB" id="A0A919Q4S8"/>
<evidence type="ECO:0000256" key="1">
    <source>
        <dbReference type="ARBA" id="ARBA00010641"/>
    </source>
</evidence>
<dbReference type="Proteomes" id="UP000652354">
    <property type="component" value="Unassembled WGS sequence"/>
</dbReference>
<keyword evidence="2" id="KW-0805">Transcription regulation</keyword>
<gene>
    <name evidence="7" type="ORF">Dac01nite_05920</name>
</gene>